<dbReference type="SFLD" id="SFLDS00019">
    <property type="entry name" value="Glutathione_Transferase_(cytos"/>
    <property type="match status" value="1"/>
</dbReference>
<dbReference type="InterPro" id="IPR010987">
    <property type="entry name" value="Glutathione-S-Trfase_C-like"/>
</dbReference>
<dbReference type="Pfam" id="PF02798">
    <property type="entry name" value="GST_N"/>
    <property type="match status" value="1"/>
</dbReference>
<dbReference type="SFLD" id="SFLDG01153">
    <property type="entry name" value="Main.4:_Theta-like"/>
    <property type="match status" value="1"/>
</dbReference>
<organism evidence="7">
    <name type="scientific">Alectorobius mimon</name>
    <dbReference type="NCBI Taxonomy" id="360319"/>
    <lineage>
        <taxon>Eukaryota</taxon>
        <taxon>Metazoa</taxon>
        <taxon>Ecdysozoa</taxon>
        <taxon>Arthropoda</taxon>
        <taxon>Chelicerata</taxon>
        <taxon>Arachnida</taxon>
        <taxon>Acari</taxon>
        <taxon>Parasitiformes</taxon>
        <taxon>Ixodida</taxon>
        <taxon>Ixodoidea</taxon>
        <taxon>Argasidae</taxon>
        <taxon>Ornithodorinae</taxon>
        <taxon>Alectorobius</taxon>
    </lineage>
</organism>
<dbReference type="PROSITE" id="PS50405">
    <property type="entry name" value="GST_CTER"/>
    <property type="match status" value="1"/>
</dbReference>
<proteinExistence type="inferred from homology"/>
<evidence type="ECO:0000256" key="3">
    <source>
        <dbReference type="SAM" id="MobiDB-lite"/>
    </source>
</evidence>
<dbReference type="InterPro" id="IPR004045">
    <property type="entry name" value="Glutathione_S-Trfase_N"/>
</dbReference>
<evidence type="ECO:0000259" key="6">
    <source>
        <dbReference type="PROSITE" id="PS50405"/>
    </source>
</evidence>
<keyword evidence="4" id="KW-0732">Signal</keyword>
<sequence length="257" mass="28494">SLSVVLPLFLCSVCPFVMAVDLYYSAGSPSCTFVRVVVKVLGVELNLKKVNLMAKEHLQPEFVQLNPQHTVPTINDDGFVLWESRAIGSYLVDKHSPGHKLYPTDVQARAKVNSLLYFESGTFHAAQMNYFRPKWFRGQEPSEEVKTAFNKVLETAVALLGDKKFFTGDEVTLADIGFATTLGVSIEAAPYPDLEKFPQLVEFYNRVKSAVPEYYGVAEEGISLIKRMAEHHKAGETGHCPKTGEKGECPQTCPKSS</sequence>
<dbReference type="SUPFAM" id="SSF52833">
    <property type="entry name" value="Thioredoxin-like"/>
    <property type="match status" value="1"/>
</dbReference>
<dbReference type="PROSITE" id="PS50404">
    <property type="entry name" value="GST_NTER"/>
    <property type="match status" value="1"/>
</dbReference>
<keyword evidence="7" id="KW-0808">Transferase</keyword>
<evidence type="ECO:0000256" key="2">
    <source>
        <dbReference type="RuleBase" id="RU003494"/>
    </source>
</evidence>
<dbReference type="EMBL" id="GEIB01001199">
    <property type="protein sequence ID" value="JAR86945.1"/>
    <property type="molecule type" value="Transcribed_RNA"/>
</dbReference>
<dbReference type="PANTHER" id="PTHR43969:SF9">
    <property type="entry name" value="GLUTATHIONE S TRANSFERASE D10, ISOFORM A-RELATED"/>
    <property type="match status" value="1"/>
</dbReference>
<dbReference type="SFLD" id="SFLDG00358">
    <property type="entry name" value="Main_(cytGST)"/>
    <property type="match status" value="1"/>
</dbReference>
<reference evidence="7" key="1">
    <citation type="submission" date="2016-03" db="EMBL/GenBank/DDBJ databases">
        <title>Gut transcriptome analysis on engorged females of Ornithodoros mimon (Acari: Argasidae) and phylogenetic inferences of soft ticks.</title>
        <authorList>
            <person name="Landulfo G.A."/>
            <person name="Giovanni D."/>
            <person name="Carvalho E."/>
            <person name="Junqueira-de-Azevedo I."/>
            <person name="Patane J."/>
            <person name="Mendoca R."/>
            <person name="Barros-Battesti D."/>
        </authorList>
    </citation>
    <scope>NUCLEOTIDE SEQUENCE</scope>
    <source>
        <strain evidence="7">Females</strain>
        <tissue evidence="7">Gut</tissue>
    </source>
</reference>
<dbReference type="InterPro" id="IPR036282">
    <property type="entry name" value="Glutathione-S-Trfase_C_sf"/>
</dbReference>
<evidence type="ECO:0000256" key="1">
    <source>
        <dbReference type="ARBA" id="ARBA00011738"/>
    </source>
</evidence>
<name>A0A147B9A3_9ACAR</name>
<dbReference type="GO" id="GO:0006749">
    <property type="term" value="P:glutathione metabolic process"/>
    <property type="evidence" value="ECO:0007669"/>
    <property type="project" value="TreeGrafter"/>
</dbReference>
<evidence type="ECO:0000256" key="4">
    <source>
        <dbReference type="SAM" id="SignalP"/>
    </source>
</evidence>
<dbReference type="InterPro" id="IPR004046">
    <property type="entry name" value="GST_C"/>
</dbReference>
<dbReference type="CDD" id="cd03177">
    <property type="entry name" value="GST_C_Delta_Epsilon"/>
    <property type="match status" value="1"/>
</dbReference>
<feature type="chain" id="PRO_5007542021" evidence="4">
    <location>
        <begin position="20"/>
        <end position="257"/>
    </location>
</feature>
<accession>A0A147B9A3</accession>
<dbReference type="PANTHER" id="PTHR43969">
    <property type="entry name" value="GLUTATHIONE S TRANSFERASE D10, ISOFORM A-RELATED"/>
    <property type="match status" value="1"/>
</dbReference>
<dbReference type="Gene3D" id="3.40.30.10">
    <property type="entry name" value="Glutaredoxin"/>
    <property type="match status" value="1"/>
</dbReference>
<dbReference type="FunFam" id="3.40.30.10:FF:000034">
    <property type="entry name" value="glutathione S-transferase 1"/>
    <property type="match status" value="1"/>
</dbReference>
<evidence type="ECO:0000313" key="7">
    <source>
        <dbReference type="EMBL" id="JAR86945.1"/>
    </source>
</evidence>
<dbReference type="Gene3D" id="1.20.1050.10">
    <property type="match status" value="1"/>
</dbReference>
<dbReference type="CDD" id="cd03045">
    <property type="entry name" value="GST_N_Delta_Epsilon"/>
    <property type="match status" value="1"/>
</dbReference>
<dbReference type="InterPro" id="IPR040079">
    <property type="entry name" value="Glutathione_S-Trfase"/>
</dbReference>
<feature type="region of interest" description="Disordered" evidence="3">
    <location>
        <begin position="235"/>
        <end position="257"/>
    </location>
</feature>
<protein>
    <submittedName>
        <fullName evidence="7">Glutathione s transferase</fullName>
    </submittedName>
</protein>
<feature type="domain" description="GST N-terminal" evidence="5">
    <location>
        <begin position="18"/>
        <end position="99"/>
    </location>
</feature>
<comment type="similarity">
    <text evidence="2">Belongs to the GST superfamily.</text>
</comment>
<dbReference type="GO" id="GO:0004364">
    <property type="term" value="F:glutathione transferase activity"/>
    <property type="evidence" value="ECO:0007669"/>
    <property type="project" value="TreeGrafter"/>
</dbReference>
<evidence type="ECO:0000259" key="5">
    <source>
        <dbReference type="PROSITE" id="PS50404"/>
    </source>
</evidence>
<comment type="subunit">
    <text evidence="1">Homodimer.</text>
</comment>
<dbReference type="SUPFAM" id="SSF47616">
    <property type="entry name" value="GST C-terminal domain-like"/>
    <property type="match status" value="1"/>
</dbReference>
<feature type="domain" description="GST C-terminal" evidence="6">
    <location>
        <begin position="105"/>
        <end position="229"/>
    </location>
</feature>
<dbReference type="AlphaFoldDB" id="A0A147B9A3"/>
<dbReference type="Pfam" id="PF00043">
    <property type="entry name" value="GST_C"/>
    <property type="match status" value="1"/>
</dbReference>
<dbReference type="InterPro" id="IPR036249">
    <property type="entry name" value="Thioredoxin-like_sf"/>
</dbReference>
<feature type="non-terminal residue" evidence="7">
    <location>
        <position position="1"/>
    </location>
</feature>
<feature type="signal peptide" evidence="4">
    <location>
        <begin position="1"/>
        <end position="19"/>
    </location>
</feature>